<dbReference type="AlphaFoldDB" id="A0A4R3VFP9"/>
<dbReference type="GO" id="GO:0003676">
    <property type="term" value="F:nucleic acid binding"/>
    <property type="evidence" value="ECO:0007669"/>
    <property type="project" value="InterPro"/>
</dbReference>
<dbReference type="InterPro" id="IPR012337">
    <property type="entry name" value="RNaseH-like_sf"/>
</dbReference>
<name>A0A4R3VFP9_ROSSA</name>
<dbReference type="InterPro" id="IPR036397">
    <property type="entry name" value="RNaseH_sf"/>
</dbReference>
<dbReference type="InterPro" id="IPR001584">
    <property type="entry name" value="Integrase_cat-core"/>
</dbReference>
<dbReference type="PANTHER" id="PTHR35004:SF8">
    <property type="entry name" value="TRANSPOSASE RV3428C-RELATED"/>
    <property type="match status" value="1"/>
</dbReference>
<gene>
    <name evidence="4" type="ORF">EV671_10011</name>
</gene>
<reference evidence="4 5" key="1">
    <citation type="submission" date="2019-03" db="EMBL/GenBank/DDBJ databases">
        <title>Genomic Encyclopedia of Type Strains, Phase IV (KMG-IV): sequencing the most valuable type-strain genomes for metagenomic binning, comparative biology and taxonomic classification.</title>
        <authorList>
            <person name="Goeker M."/>
        </authorList>
    </citation>
    <scope>NUCLEOTIDE SEQUENCE [LARGE SCALE GENOMIC DNA]</scope>
    <source>
        <strain evidence="4 5">DSM 654</strain>
    </source>
</reference>
<evidence type="ECO:0000259" key="3">
    <source>
        <dbReference type="PROSITE" id="PS50994"/>
    </source>
</evidence>
<proteinExistence type="inferred from homology"/>
<dbReference type="NCBIfam" id="NF033546">
    <property type="entry name" value="transpos_IS21"/>
    <property type="match status" value="1"/>
</dbReference>
<dbReference type="InterPro" id="IPR017895">
    <property type="entry name" value="HTH_IS408/IS1162_type"/>
</dbReference>
<dbReference type="PROSITE" id="PS50994">
    <property type="entry name" value="INTEGRASE"/>
    <property type="match status" value="1"/>
</dbReference>
<dbReference type="PANTHER" id="PTHR35004">
    <property type="entry name" value="TRANSPOSASE RV3428C-RELATED"/>
    <property type="match status" value="1"/>
</dbReference>
<dbReference type="Gene3D" id="3.30.420.10">
    <property type="entry name" value="Ribonuclease H-like superfamily/Ribonuclease H"/>
    <property type="match status" value="1"/>
</dbReference>
<feature type="non-terminal residue" evidence="4">
    <location>
        <position position="508"/>
    </location>
</feature>
<dbReference type="PROSITE" id="PS50532">
    <property type="entry name" value="HTH_IS408"/>
    <property type="match status" value="1"/>
</dbReference>
<evidence type="ECO:0000259" key="2">
    <source>
        <dbReference type="PROSITE" id="PS50532"/>
    </source>
</evidence>
<dbReference type="InterPro" id="IPR054353">
    <property type="entry name" value="IstA-like_C"/>
</dbReference>
<dbReference type="GO" id="GO:0015074">
    <property type="term" value="P:DNA integration"/>
    <property type="evidence" value="ECO:0007669"/>
    <property type="project" value="InterPro"/>
</dbReference>
<comment type="similarity">
    <text evidence="1">Belongs to the transposase IS21/IS408/IS1162 family.</text>
</comment>
<feature type="domain" description="HTH IS408-type" evidence="2">
    <location>
        <begin position="2"/>
        <end position="81"/>
    </location>
</feature>
<sequence length="508" mass="56876">MIKDVIRLKWHAKLSHEQVATALKISKGVVAKYVSLATAAGLDWDTVQDWSEQQLSTALQPRSSAALPIVVPDWARIHRELDRKGMTLMLLWQEYLAANPQGRTWRYTQFCEHYKAFAATLKRSMRQHRRAGEKMFVDYAGSTVPLSDGARAQVFVSAMAASSCVFACATPAQRLEDWIAGMVRALHFYGGVPQLVVPDNATAVIASADRYEPRANDTVQDFARHYGTSVLPARPRSPKDKATAESSVQVVGRWVLARLRHHRFDTVAQVDAAIAELLPSVNDRPFQKLAGSRASVFAELDKPALMPLPPQRYELARFKTVKVHIDYHIEVDGHRYSVPHSLVGQVLEARLTQHGVELLLRGQRVAAHARSSRRGGFTTVDAHMPAAHRAHLSIRAPLGRVRSLHSRSSTAQVRARSTRDLFQVPNPRKVQRPVVMPLQDERPLWAANLDIFAVNLVFPFDRAKVNSLAVRLEGENHCYVPRRFRLAIPSYSRLSQGCCLAKNWTGLA</sequence>
<dbReference type="EMBL" id="SMBU01000001">
    <property type="protein sequence ID" value="TCV04246.1"/>
    <property type="molecule type" value="Genomic_DNA"/>
</dbReference>
<evidence type="ECO:0000313" key="4">
    <source>
        <dbReference type="EMBL" id="TCV04246.1"/>
    </source>
</evidence>
<protein>
    <submittedName>
        <fullName evidence="4">Transposase</fullName>
    </submittedName>
</protein>
<feature type="domain" description="Integrase catalytic" evidence="3">
    <location>
        <begin position="126"/>
        <end position="317"/>
    </location>
</feature>
<dbReference type="SUPFAM" id="SSF53098">
    <property type="entry name" value="Ribonuclease H-like"/>
    <property type="match status" value="1"/>
</dbReference>
<dbReference type="Proteomes" id="UP000295110">
    <property type="component" value="Unassembled WGS sequence"/>
</dbReference>
<dbReference type="Pfam" id="PF22483">
    <property type="entry name" value="Mu-transpos_C_2"/>
    <property type="match status" value="1"/>
</dbReference>
<organism evidence="4 5">
    <name type="scientific">Roseateles saccharophilus</name>
    <name type="common">Pseudomonas saccharophila</name>
    <dbReference type="NCBI Taxonomy" id="304"/>
    <lineage>
        <taxon>Bacteria</taxon>
        <taxon>Pseudomonadati</taxon>
        <taxon>Pseudomonadota</taxon>
        <taxon>Betaproteobacteria</taxon>
        <taxon>Burkholderiales</taxon>
        <taxon>Sphaerotilaceae</taxon>
        <taxon>Roseateles</taxon>
    </lineage>
</organism>
<keyword evidence="5" id="KW-1185">Reference proteome</keyword>
<evidence type="ECO:0000256" key="1">
    <source>
        <dbReference type="ARBA" id="ARBA00009277"/>
    </source>
</evidence>
<comment type="caution">
    <text evidence="4">The sequence shown here is derived from an EMBL/GenBank/DDBJ whole genome shotgun (WGS) entry which is preliminary data.</text>
</comment>
<evidence type="ECO:0000313" key="5">
    <source>
        <dbReference type="Proteomes" id="UP000295110"/>
    </source>
</evidence>
<accession>A0A4R3VFP9</accession>